<dbReference type="SUPFAM" id="SSF81301">
    <property type="entry name" value="Nucleotidyltransferase"/>
    <property type="match status" value="1"/>
</dbReference>
<dbReference type="SMART" id="SM00278">
    <property type="entry name" value="HhH1"/>
    <property type="match status" value="3"/>
</dbReference>
<keyword evidence="10" id="KW-0235">DNA replication</keyword>
<dbReference type="KEGG" id="ttf:THTE_3897"/>
<proteinExistence type="predicted"/>
<dbReference type="InterPro" id="IPR003583">
    <property type="entry name" value="Hlx-hairpin-Hlx_DNA-bd_motif"/>
</dbReference>
<dbReference type="Gene3D" id="1.10.150.20">
    <property type="entry name" value="5' to 3' exonuclease, C-terminal subdomain"/>
    <property type="match status" value="1"/>
</dbReference>
<dbReference type="Gene3D" id="1.10.150.110">
    <property type="entry name" value="DNA polymerase beta, N-terminal domain-like"/>
    <property type="match status" value="1"/>
</dbReference>
<evidence type="ECO:0000256" key="4">
    <source>
        <dbReference type="ARBA" id="ARBA00012720"/>
    </source>
</evidence>
<feature type="domain" description="Helix-hairpin-helix DNA-binding motif class 1" evidence="22">
    <location>
        <begin position="93"/>
        <end position="112"/>
    </location>
</feature>
<dbReference type="CDD" id="cd07436">
    <property type="entry name" value="PHP_PolX"/>
    <property type="match status" value="1"/>
</dbReference>
<dbReference type="SUPFAM" id="SSF89550">
    <property type="entry name" value="PHP domain-like"/>
    <property type="match status" value="1"/>
</dbReference>
<evidence type="ECO:0000256" key="11">
    <source>
        <dbReference type="ARBA" id="ARBA00022763"/>
    </source>
</evidence>
<dbReference type="InterPro" id="IPR029398">
    <property type="entry name" value="PolB_thumb"/>
</dbReference>
<evidence type="ECO:0000259" key="23">
    <source>
        <dbReference type="SMART" id="SM00481"/>
    </source>
</evidence>
<dbReference type="InterPro" id="IPR003141">
    <property type="entry name" value="Pol/His_phosphatase_N"/>
</dbReference>
<dbReference type="InterPro" id="IPR027421">
    <property type="entry name" value="DNA_pol_lamdba_lyase_dom_sf"/>
</dbReference>
<dbReference type="InterPro" id="IPR047967">
    <property type="entry name" value="PolX_PHP"/>
</dbReference>
<evidence type="ECO:0000256" key="18">
    <source>
        <dbReference type="ARBA" id="ARBA00044632"/>
    </source>
</evidence>
<sequence length="574" mass="63557">MTNAEIAAVFEQIADLLEFQGANPFRVRAYRTAARTISELTEPVAELAHAGPDALTELPGIGADLADKITTLVNTGSLPLLEELKAQVPESVLTLMRVPGLGPKRVAAIYNKLKIKTLEELREACLQHKIRDLEGFGAKTEENILKGIEAALLATQRILWCDADQIVQEILAHLEGTKGLRRLAPAGSYRRGKDTVGDLDFLAVADDPNPVMDRLAKYRAVKDVIARGDTKMSVVLQSGLHVDLRVVPEESFGAALQYFTGSKEHNVILRGMAKDLGLKINEYGVFRGDKRIAGREEEEVYGALGLPWFPPELREGRKEFEWAAAGSLPELITLEDIRGDLHMHSTWSDGLATIEEMAEAARKKGYQYIAITDHSQRVSVANGLNPERLLSQWNALDQLAGKWRNFRILKGVEVDILEDGRLDLPDEVLNQADWVVASVHFGQNQSREEITRRIIGALKHPAVCAIAHPTGRLLLERPAYQVDLDAVLRAARDYGKMMELNAHPRRLDLDDVACAAAKAYGVPIAISTDAHSINGLEAMRYGVLQARRGGLTKADVVNTLPWGELKRRLPRYRR</sequence>
<dbReference type="SMART" id="SM00483">
    <property type="entry name" value="POLXc"/>
    <property type="match status" value="1"/>
</dbReference>
<keyword evidence="12" id="KW-0832">Ubl conjugation</keyword>
<dbReference type="InterPro" id="IPR037160">
    <property type="entry name" value="DNA_Pol_thumb_sf"/>
</dbReference>
<organism evidence="25 26">
    <name type="scientific">Thermogutta terrifontis</name>
    <dbReference type="NCBI Taxonomy" id="1331910"/>
    <lineage>
        <taxon>Bacteria</taxon>
        <taxon>Pseudomonadati</taxon>
        <taxon>Planctomycetota</taxon>
        <taxon>Planctomycetia</taxon>
        <taxon>Pirellulales</taxon>
        <taxon>Thermoguttaceae</taxon>
        <taxon>Thermogutta</taxon>
    </lineage>
</organism>
<feature type="domain" description="Helix-hairpin-helix DNA-binding motif class 1" evidence="22">
    <location>
        <begin position="128"/>
        <end position="147"/>
    </location>
</feature>
<dbReference type="InterPro" id="IPR004013">
    <property type="entry name" value="PHP_dom"/>
</dbReference>
<dbReference type="NCBIfam" id="NF006375">
    <property type="entry name" value="PRK08609.1"/>
    <property type="match status" value="1"/>
</dbReference>
<dbReference type="PANTHER" id="PTHR36928:SF1">
    <property type="entry name" value="PHOSPHATASE YCDX-RELATED"/>
    <property type="match status" value="1"/>
</dbReference>
<keyword evidence="13" id="KW-0239">DNA-directed DNA polymerase</keyword>
<keyword evidence="6" id="KW-0488">Methylation</keyword>
<comment type="catalytic activity">
    <reaction evidence="19">
        <text>a 5'-end 2'-deoxyribose-2'-deoxyribonucleotide-DNA = (2E,4S)-4-hydroxypenten-2-al-5-phosphate + a 5'-end 5'-phospho-2'-deoxyribonucleoside-DNA + H(+)</text>
        <dbReference type="Rhea" id="RHEA:76255"/>
        <dbReference type="Rhea" id="RHEA-COMP:13180"/>
        <dbReference type="Rhea" id="RHEA-COMP:18657"/>
        <dbReference type="ChEBI" id="CHEBI:15378"/>
        <dbReference type="ChEBI" id="CHEBI:136412"/>
        <dbReference type="ChEBI" id="CHEBI:195194"/>
        <dbReference type="ChEBI" id="CHEBI:195195"/>
    </reaction>
</comment>
<evidence type="ECO:0000256" key="5">
    <source>
        <dbReference type="ARBA" id="ARBA00020020"/>
    </source>
</evidence>
<evidence type="ECO:0000256" key="6">
    <source>
        <dbReference type="ARBA" id="ARBA00022481"/>
    </source>
</evidence>
<evidence type="ECO:0000259" key="24">
    <source>
        <dbReference type="SMART" id="SM00483"/>
    </source>
</evidence>
<comment type="catalytic activity">
    <reaction evidence="21">
        <text>DNA(n) + a 2'-deoxyribonucleoside 5'-triphosphate = DNA(n+1) + diphosphate</text>
        <dbReference type="Rhea" id="RHEA:22508"/>
        <dbReference type="Rhea" id="RHEA-COMP:17339"/>
        <dbReference type="Rhea" id="RHEA-COMP:17340"/>
        <dbReference type="ChEBI" id="CHEBI:33019"/>
        <dbReference type="ChEBI" id="CHEBI:61560"/>
        <dbReference type="ChEBI" id="CHEBI:173112"/>
        <dbReference type="EC" id="2.7.7.7"/>
    </reaction>
</comment>
<dbReference type="Pfam" id="PF14791">
    <property type="entry name" value="DNA_pol_B_thumb"/>
    <property type="match status" value="1"/>
</dbReference>
<evidence type="ECO:0000256" key="15">
    <source>
        <dbReference type="ARBA" id="ARBA00023204"/>
    </source>
</evidence>
<keyword evidence="7" id="KW-0237">DNA synthesis</keyword>
<evidence type="ECO:0000256" key="16">
    <source>
        <dbReference type="ARBA" id="ARBA00035717"/>
    </source>
</evidence>
<evidence type="ECO:0000256" key="13">
    <source>
        <dbReference type="ARBA" id="ARBA00022932"/>
    </source>
</evidence>
<dbReference type="EMBL" id="CP018477">
    <property type="protein sequence ID" value="ASV76498.1"/>
    <property type="molecule type" value="Genomic_DNA"/>
</dbReference>
<dbReference type="GO" id="GO:0003887">
    <property type="term" value="F:DNA-directed DNA polymerase activity"/>
    <property type="evidence" value="ECO:0007669"/>
    <property type="project" value="UniProtKB-KW"/>
</dbReference>
<dbReference type="InterPro" id="IPR050243">
    <property type="entry name" value="PHP_phosphatase"/>
</dbReference>
<evidence type="ECO:0000256" key="9">
    <source>
        <dbReference type="ARBA" id="ARBA00022695"/>
    </source>
</evidence>
<feature type="domain" description="Polymerase/histidinol phosphatase N-terminal" evidence="23">
    <location>
        <begin position="339"/>
        <end position="418"/>
    </location>
</feature>
<evidence type="ECO:0000256" key="21">
    <source>
        <dbReference type="ARBA" id="ARBA00049244"/>
    </source>
</evidence>
<comment type="catalytic activity">
    <reaction evidence="18">
        <text>2'-deoxyribonucleotide-(2'-deoxyribose 5'-phosphate)-2'-deoxyribonucleotide-DNA = a 3'-end 2'-deoxyribonucleotide-(2,3-dehydro-2,3-deoxyribose 5'-phosphate)-DNA + a 5'-end 5'-phospho-2'-deoxyribonucleoside-DNA + H(+)</text>
        <dbReference type="Rhea" id="RHEA:66592"/>
        <dbReference type="Rhea" id="RHEA-COMP:13180"/>
        <dbReference type="Rhea" id="RHEA-COMP:16897"/>
        <dbReference type="Rhea" id="RHEA-COMP:17067"/>
        <dbReference type="ChEBI" id="CHEBI:15378"/>
        <dbReference type="ChEBI" id="CHEBI:136412"/>
        <dbReference type="ChEBI" id="CHEBI:157695"/>
        <dbReference type="ChEBI" id="CHEBI:167181"/>
        <dbReference type="EC" id="4.2.99.18"/>
    </reaction>
</comment>
<dbReference type="GO" id="GO:0140078">
    <property type="term" value="F:class I DNA-(apurinic or apyrimidinic site) endonuclease activity"/>
    <property type="evidence" value="ECO:0007669"/>
    <property type="project" value="UniProtKB-EC"/>
</dbReference>
<dbReference type="EC" id="4.2.99.18" evidence="4"/>
<evidence type="ECO:0000256" key="12">
    <source>
        <dbReference type="ARBA" id="ARBA00022843"/>
    </source>
</evidence>
<dbReference type="GO" id="GO:0008270">
    <property type="term" value="F:zinc ion binding"/>
    <property type="evidence" value="ECO:0007669"/>
    <property type="project" value="TreeGrafter"/>
</dbReference>
<dbReference type="OrthoDB" id="9808747at2"/>
<dbReference type="CDD" id="cd00141">
    <property type="entry name" value="NT_POLXc"/>
    <property type="match status" value="1"/>
</dbReference>
<keyword evidence="15" id="KW-0234">DNA repair</keyword>
<comment type="subcellular location">
    <subcellularLocation>
        <location evidence="2">Cytoplasm</location>
    </subcellularLocation>
</comment>
<protein>
    <recommendedName>
        <fullName evidence="5">DNA polymerase beta</fullName>
        <ecNumber evidence="3">2.7.7.7</ecNumber>
        <ecNumber evidence="4">4.2.99.18</ecNumber>
    </recommendedName>
    <alternativeName>
        <fullName evidence="16">5'-deoxyribose-phosphate lyase</fullName>
    </alternativeName>
    <alternativeName>
        <fullName evidence="17">AP lyase</fullName>
    </alternativeName>
</protein>
<dbReference type="Gene3D" id="3.20.20.140">
    <property type="entry name" value="Metal-dependent hydrolases"/>
    <property type="match status" value="1"/>
</dbReference>
<dbReference type="GO" id="GO:0005829">
    <property type="term" value="C:cytosol"/>
    <property type="evidence" value="ECO:0007669"/>
    <property type="project" value="TreeGrafter"/>
</dbReference>
<name>A0A286RKN1_9BACT</name>
<dbReference type="SMART" id="SM00481">
    <property type="entry name" value="POLIIIAc"/>
    <property type="match status" value="1"/>
</dbReference>
<feature type="domain" description="DNA-directed DNA polymerase X" evidence="24">
    <location>
        <begin position="1"/>
        <end position="315"/>
    </location>
</feature>
<evidence type="ECO:0000256" key="7">
    <source>
        <dbReference type="ARBA" id="ARBA00022634"/>
    </source>
</evidence>
<dbReference type="InterPro" id="IPR016195">
    <property type="entry name" value="Pol/histidinol_Pase-like"/>
</dbReference>
<evidence type="ECO:0000256" key="20">
    <source>
        <dbReference type="ARBA" id="ARBA00045548"/>
    </source>
</evidence>
<keyword evidence="26" id="KW-1185">Reference proteome</keyword>
<comment type="function">
    <text evidence="20">Repair polymerase that plays a key role in base-excision repair. During this process, the damaged base is excised by specific DNA glycosylases, the DNA backbone is nicked at the abasic site by an apurinic/apyrimidic (AP) endonuclease, and POLB removes 5'-deoxyribose-phosphate from the preincised AP site acting as a 5'-deoxyribose-phosphate lyase (5'-dRP lyase); through its DNA polymerase activity, it adds one nucleotide to the 3' end of the arising single-nucleotide gap. Conducts 'gap-filling' DNA synthesis in a stepwise distributive fashion rather than in a processive fashion as for other DNA polymerases. It is also able to cleave sugar-phosphate bonds 3' to an intact AP site, acting as an AP lyase.</text>
</comment>
<keyword evidence="14" id="KW-0915">Sodium</keyword>
<dbReference type="InterPro" id="IPR010996">
    <property type="entry name" value="HHH_MUS81"/>
</dbReference>
<dbReference type="Pfam" id="PF14520">
    <property type="entry name" value="HHH_5"/>
    <property type="match status" value="1"/>
</dbReference>
<evidence type="ECO:0000256" key="10">
    <source>
        <dbReference type="ARBA" id="ARBA00022705"/>
    </source>
</evidence>
<dbReference type="PIRSF" id="PIRSF005047">
    <property type="entry name" value="UCP005047_YshC"/>
    <property type="match status" value="1"/>
</dbReference>
<evidence type="ECO:0000256" key="14">
    <source>
        <dbReference type="ARBA" id="ARBA00023053"/>
    </source>
</evidence>
<evidence type="ECO:0000256" key="3">
    <source>
        <dbReference type="ARBA" id="ARBA00012417"/>
    </source>
</evidence>
<dbReference type="GO" id="GO:0003677">
    <property type="term" value="F:DNA binding"/>
    <property type="evidence" value="ECO:0007669"/>
    <property type="project" value="InterPro"/>
</dbReference>
<gene>
    <name evidence="25" type="ORF">THTE_3897</name>
</gene>
<evidence type="ECO:0000313" key="25">
    <source>
        <dbReference type="EMBL" id="ASV76498.1"/>
    </source>
</evidence>
<dbReference type="InterPro" id="IPR002054">
    <property type="entry name" value="DNA-dir_DNA_pol_X"/>
</dbReference>
<dbReference type="SUPFAM" id="SSF47802">
    <property type="entry name" value="DNA polymerase beta, N-terminal domain-like"/>
    <property type="match status" value="1"/>
</dbReference>
<dbReference type="InterPro" id="IPR002008">
    <property type="entry name" value="DNA_pol_X_beta-like"/>
</dbReference>
<dbReference type="Pfam" id="PF02811">
    <property type="entry name" value="PHP"/>
    <property type="match status" value="1"/>
</dbReference>
<dbReference type="PRINTS" id="PR00870">
    <property type="entry name" value="DNAPOLXBETA"/>
</dbReference>
<keyword evidence="11" id="KW-0227">DNA damage</keyword>
<evidence type="ECO:0000256" key="1">
    <source>
        <dbReference type="ARBA" id="ARBA00001946"/>
    </source>
</evidence>
<keyword evidence="9" id="KW-0548">Nucleotidyltransferase</keyword>
<evidence type="ECO:0000259" key="22">
    <source>
        <dbReference type="SMART" id="SM00278"/>
    </source>
</evidence>
<evidence type="ECO:0000256" key="2">
    <source>
        <dbReference type="ARBA" id="ARBA00004496"/>
    </source>
</evidence>
<evidence type="ECO:0000313" key="26">
    <source>
        <dbReference type="Proteomes" id="UP000215086"/>
    </source>
</evidence>
<keyword evidence="8" id="KW-0808">Transferase</keyword>
<feature type="domain" description="Helix-hairpin-helix DNA-binding motif class 1" evidence="22">
    <location>
        <begin position="53"/>
        <end position="72"/>
    </location>
</feature>
<dbReference type="FunFam" id="3.20.20.140:FF:000047">
    <property type="entry name" value="PHP domain-containing protein"/>
    <property type="match status" value="1"/>
</dbReference>
<evidence type="ECO:0000256" key="19">
    <source>
        <dbReference type="ARBA" id="ARBA00044678"/>
    </source>
</evidence>
<dbReference type="GO" id="GO:0042578">
    <property type="term" value="F:phosphoric ester hydrolase activity"/>
    <property type="evidence" value="ECO:0007669"/>
    <property type="project" value="TreeGrafter"/>
</dbReference>
<comment type="cofactor">
    <cofactor evidence="1">
        <name>Mg(2+)</name>
        <dbReference type="ChEBI" id="CHEBI:18420"/>
    </cofactor>
</comment>
<dbReference type="PANTHER" id="PTHR36928">
    <property type="entry name" value="PHOSPHATASE YCDX-RELATED"/>
    <property type="match status" value="1"/>
</dbReference>
<evidence type="ECO:0000256" key="8">
    <source>
        <dbReference type="ARBA" id="ARBA00022679"/>
    </source>
</evidence>
<reference evidence="25 26" key="1">
    <citation type="journal article" name="Front. Microbiol.">
        <title>Sugar Metabolism of the First Thermophilic Planctomycete Thermogutta terrifontis: Comparative Genomic and Transcriptomic Approaches.</title>
        <authorList>
            <person name="Elcheninov A.G."/>
            <person name="Menzel P."/>
            <person name="Gudbergsdottir S.R."/>
            <person name="Slesarev A.I."/>
            <person name="Kadnikov V.V."/>
            <person name="Krogh A."/>
            <person name="Bonch-Osmolovskaya E.A."/>
            <person name="Peng X."/>
            <person name="Kublanov I.V."/>
        </authorList>
    </citation>
    <scope>NUCLEOTIDE SEQUENCE [LARGE SCALE GENOMIC DNA]</scope>
    <source>
        <strain evidence="25 26">R1</strain>
    </source>
</reference>
<evidence type="ECO:0000256" key="17">
    <source>
        <dbReference type="ARBA" id="ARBA00035726"/>
    </source>
</evidence>
<dbReference type="InterPro" id="IPR022311">
    <property type="entry name" value="PolX-like"/>
</dbReference>
<accession>A0A286RKN1</accession>
<dbReference type="AlphaFoldDB" id="A0A286RKN1"/>
<dbReference type="GO" id="GO:0006281">
    <property type="term" value="P:DNA repair"/>
    <property type="evidence" value="ECO:0007669"/>
    <property type="project" value="UniProtKB-KW"/>
</dbReference>
<dbReference type="Gene3D" id="3.30.460.10">
    <property type="entry name" value="Beta Polymerase, domain 2"/>
    <property type="match status" value="1"/>
</dbReference>
<dbReference type="Pfam" id="PF14716">
    <property type="entry name" value="HHH_8"/>
    <property type="match status" value="1"/>
</dbReference>
<dbReference type="EC" id="2.7.7.7" evidence="3"/>
<dbReference type="Proteomes" id="UP000215086">
    <property type="component" value="Chromosome"/>
</dbReference>
<dbReference type="InterPro" id="IPR043519">
    <property type="entry name" value="NT_sf"/>
</dbReference>
<dbReference type="Gene3D" id="3.30.210.10">
    <property type="entry name" value="DNA polymerase, thumb domain"/>
    <property type="match status" value="1"/>
</dbReference>